<comment type="caution">
    <text evidence="4">The sequence shown here is derived from an EMBL/GenBank/DDBJ whole genome shotgun (WGS) entry which is preliminary data.</text>
</comment>
<evidence type="ECO:0000259" key="3">
    <source>
        <dbReference type="PROSITE" id="PS51186"/>
    </source>
</evidence>
<dbReference type="InterPro" id="IPR000182">
    <property type="entry name" value="GNAT_dom"/>
</dbReference>
<evidence type="ECO:0000313" key="5">
    <source>
        <dbReference type="Proteomes" id="UP000544090"/>
    </source>
</evidence>
<organism evidence="4 5">
    <name type="scientific">Arthrobacter mobilis</name>
    <dbReference type="NCBI Taxonomy" id="2724944"/>
    <lineage>
        <taxon>Bacteria</taxon>
        <taxon>Bacillati</taxon>
        <taxon>Actinomycetota</taxon>
        <taxon>Actinomycetes</taxon>
        <taxon>Micrococcales</taxon>
        <taxon>Micrococcaceae</taxon>
        <taxon>Arthrobacter</taxon>
    </lineage>
</organism>
<dbReference type="Gene3D" id="3.40.630.30">
    <property type="match status" value="1"/>
</dbReference>
<gene>
    <name evidence="4" type="ORF">HGG74_14205</name>
</gene>
<dbReference type="SUPFAM" id="SSF55729">
    <property type="entry name" value="Acyl-CoA N-acyltransferases (Nat)"/>
    <property type="match status" value="1"/>
</dbReference>
<reference evidence="4 5" key="1">
    <citation type="submission" date="2020-04" db="EMBL/GenBank/DDBJ databases">
        <title>Arthrobacter sp. nov.</title>
        <authorList>
            <person name="Liu S."/>
        </authorList>
    </citation>
    <scope>NUCLEOTIDE SEQUENCE [LARGE SCALE GENOMIC DNA]</scope>
    <source>
        <strain evidence="4 5">E918</strain>
    </source>
</reference>
<dbReference type="EMBL" id="JAAZSQ010000014">
    <property type="protein sequence ID" value="NKX55668.1"/>
    <property type="molecule type" value="Genomic_DNA"/>
</dbReference>
<feature type="domain" description="N-acetyltransferase" evidence="3">
    <location>
        <begin position="7"/>
        <end position="157"/>
    </location>
</feature>
<accession>A0A7X6HGD7</accession>
<dbReference type="InterPro" id="IPR016181">
    <property type="entry name" value="Acyl_CoA_acyltransferase"/>
</dbReference>
<dbReference type="GO" id="GO:0016747">
    <property type="term" value="F:acyltransferase activity, transferring groups other than amino-acyl groups"/>
    <property type="evidence" value="ECO:0007669"/>
    <property type="project" value="InterPro"/>
</dbReference>
<proteinExistence type="predicted"/>
<name>A0A7X6HGD7_9MICC</name>
<dbReference type="Proteomes" id="UP000544090">
    <property type="component" value="Unassembled WGS sequence"/>
</dbReference>
<keyword evidence="5" id="KW-1185">Reference proteome</keyword>
<evidence type="ECO:0000313" key="4">
    <source>
        <dbReference type="EMBL" id="NKX55668.1"/>
    </source>
</evidence>
<dbReference type="InterPro" id="IPR050832">
    <property type="entry name" value="Bact_Acetyltransf"/>
</dbReference>
<dbReference type="PANTHER" id="PTHR43877">
    <property type="entry name" value="AMINOALKYLPHOSPHONATE N-ACETYLTRANSFERASE-RELATED-RELATED"/>
    <property type="match status" value="1"/>
</dbReference>
<keyword evidence="1 4" id="KW-0808">Transferase</keyword>
<evidence type="ECO:0000256" key="2">
    <source>
        <dbReference type="ARBA" id="ARBA00023315"/>
    </source>
</evidence>
<dbReference type="RefSeq" id="WP_168487361.1">
    <property type="nucleotide sequence ID" value="NZ_JAAZSQ010000014.1"/>
</dbReference>
<dbReference type="Pfam" id="PF13508">
    <property type="entry name" value="Acetyltransf_7"/>
    <property type="match status" value="1"/>
</dbReference>
<dbReference type="PANTHER" id="PTHR43877:SF2">
    <property type="entry name" value="AMINOALKYLPHOSPHONATE N-ACETYLTRANSFERASE-RELATED"/>
    <property type="match status" value="1"/>
</dbReference>
<dbReference type="AlphaFoldDB" id="A0A7X6HGD7"/>
<dbReference type="PROSITE" id="PS51186">
    <property type="entry name" value="GNAT"/>
    <property type="match status" value="1"/>
</dbReference>
<evidence type="ECO:0000256" key="1">
    <source>
        <dbReference type="ARBA" id="ARBA00022679"/>
    </source>
</evidence>
<keyword evidence="2" id="KW-0012">Acyltransferase</keyword>
<sequence>MMHTPRLTIKEVPWSNPVGADLRAAQQAELDARFGTAGHEPGPAPSAADMAVFLVAYEKSSGQPLGCGGLRRLDEATAEIKRVYVVPYARGSGVSAAILAALEAKALAAGYVELRAEAGSVQADGRRFYERGGYLPVPNFGPYEGVEGSRCYAKVIAAAVPG</sequence>
<protein>
    <submittedName>
        <fullName evidence="4">GNAT family N-acetyltransferase</fullName>
    </submittedName>
</protein>